<sequence>MPKPPTNGYVHHCCRTWTCSECFLAHEHYIELCQTLDVADKQVGSNDEENTHIAVTRTDLVNEVFQILYVLEHTPYNSWCTDDFLCHRAVQQNFTPRAPLHNPPHCLGQLCEGCSMPKPPTNNYVHHCCRTMACNECFLAHEHAIDLCHTLELIGVLNEKNQEDVDKIIAIRKDLLDEYFQIQHVLRLSPYNHWWNVDFLSHRAQQRSFRPHAPVKNLPHRLGRVYLPSIRWLKTVNDPSDIAITFWVNKSLTKHMTKVRKDAKNALKFYSDYFNAPLYAKKLDVIAVPKFHNGDTEKFGLISLEESTLAYPGNDDQQKYFDLTRELCFAMSRQWIGTSVTMSNLDERYFHHALSYFLEKLCMNEVNPPSDFNFYDLRDVITFSRVLMADYDTKLYSEFESAFNYKLPEGNTEKAFRLFKMLDFILSEKTFQQSLQIYLKMYEHSFSTLDDLWKMFTIKARDNGDLEESMSVEEIMHNWVNENRFPLVRVNIDYVSKIMTLSQEPFKFLGDEENDAEKVYWNIPLSFKFQSDLDNHSPFLNTMPRFFNEGVKTFGLRLDHKDWIIVNPQLNALSHTYYDNDSWRNIQDVLLNPKTFSQIDELTRAHLTLDLFALAEAAVVPYERVFHTMKYLKHEISELCWTIALIEFDKIYSYLLAASSKLTKKFENYMKGILGPVFNSVSDDEKDGKSSQKDNLNEESFDEPPNTEPQNTKAALENTDLNAESEKLSDDSSERDEKFDQLFDAPVRIDKIEQDNRLKTEFLRLFVRSSCKFMVAECGDQSIALFKEWRKSYEDEDAVKRENPFEILETVLCYAIQNLSQGDWLFVWDQYVDAKGEKETDIILKALGCSNDKGVLDL</sequence>
<dbReference type="InterPro" id="IPR024571">
    <property type="entry name" value="ERAP1-like_C_dom"/>
</dbReference>
<dbReference type="GO" id="GO:0008270">
    <property type="term" value="F:zinc ion binding"/>
    <property type="evidence" value="ECO:0007669"/>
    <property type="project" value="InterPro"/>
</dbReference>
<evidence type="ECO:0000313" key="6">
    <source>
        <dbReference type="Proteomes" id="UP001367676"/>
    </source>
</evidence>
<dbReference type="GO" id="GO:0005737">
    <property type="term" value="C:cytoplasm"/>
    <property type="evidence" value="ECO:0007669"/>
    <property type="project" value="TreeGrafter"/>
</dbReference>
<dbReference type="PANTHER" id="PTHR11533:SF294">
    <property type="entry name" value="THYROTROPIN-RELEASING HORMONE-DEGRADING ECTOENZYME"/>
    <property type="match status" value="1"/>
</dbReference>
<feature type="domain" description="ERAP1-like C-terminal" evidence="4">
    <location>
        <begin position="753"/>
        <end position="855"/>
    </location>
</feature>
<dbReference type="Gene3D" id="1.25.50.20">
    <property type="match status" value="2"/>
</dbReference>
<evidence type="ECO:0000259" key="3">
    <source>
        <dbReference type="Pfam" id="PF01433"/>
    </source>
</evidence>
<name>A0AAN9T594_9HEMI</name>
<dbReference type="SUPFAM" id="SSF55486">
    <property type="entry name" value="Metalloproteases ('zincins'), catalytic domain"/>
    <property type="match status" value="1"/>
</dbReference>
<evidence type="ECO:0000256" key="1">
    <source>
        <dbReference type="ARBA" id="ARBA00010136"/>
    </source>
</evidence>
<keyword evidence="6" id="KW-1185">Reference proteome</keyword>
<evidence type="ECO:0000259" key="4">
    <source>
        <dbReference type="Pfam" id="PF11838"/>
    </source>
</evidence>
<feature type="region of interest" description="Disordered" evidence="2">
    <location>
        <begin position="682"/>
        <end position="737"/>
    </location>
</feature>
<feature type="compositionally biased region" description="Basic and acidic residues" evidence="2">
    <location>
        <begin position="686"/>
        <end position="696"/>
    </location>
</feature>
<dbReference type="InterPro" id="IPR050344">
    <property type="entry name" value="Peptidase_M1_aminopeptidases"/>
</dbReference>
<feature type="compositionally biased region" description="Basic and acidic residues" evidence="2">
    <location>
        <begin position="724"/>
        <end position="737"/>
    </location>
</feature>
<comment type="caution">
    <text evidence="5">The sequence shown here is derived from an EMBL/GenBank/DDBJ whole genome shotgun (WGS) entry which is preliminary data.</text>
</comment>
<dbReference type="GO" id="GO:0043171">
    <property type="term" value="P:peptide catabolic process"/>
    <property type="evidence" value="ECO:0007669"/>
    <property type="project" value="TreeGrafter"/>
</dbReference>
<protein>
    <submittedName>
        <fullName evidence="5">Uncharacterized protein</fullName>
    </submittedName>
</protein>
<evidence type="ECO:0000256" key="2">
    <source>
        <dbReference type="SAM" id="MobiDB-lite"/>
    </source>
</evidence>
<feature type="domain" description="Peptidase M1 membrane alanine aminopeptidase" evidence="3">
    <location>
        <begin position="263"/>
        <end position="479"/>
    </location>
</feature>
<dbReference type="Gene3D" id="2.60.40.1910">
    <property type="match status" value="1"/>
</dbReference>
<dbReference type="Proteomes" id="UP001367676">
    <property type="component" value="Unassembled WGS sequence"/>
</dbReference>
<evidence type="ECO:0000313" key="5">
    <source>
        <dbReference type="EMBL" id="KAK7574172.1"/>
    </source>
</evidence>
<gene>
    <name evidence="5" type="ORF">V9T40_011363</name>
</gene>
<organism evidence="5 6">
    <name type="scientific">Parthenolecanium corni</name>
    <dbReference type="NCBI Taxonomy" id="536013"/>
    <lineage>
        <taxon>Eukaryota</taxon>
        <taxon>Metazoa</taxon>
        <taxon>Ecdysozoa</taxon>
        <taxon>Arthropoda</taxon>
        <taxon>Hexapoda</taxon>
        <taxon>Insecta</taxon>
        <taxon>Pterygota</taxon>
        <taxon>Neoptera</taxon>
        <taxon>Paraneoptera</taxon>
        <taxon>Hemiptera</taxon>
        <taxon>Sternorrhyncha</taxon>
        <taxon>Coccoidea</taxon>
        <taxon>Coccidae</taxon>
        <taxon>Parthenolecanium</taxon>
    </lineage>
</organism>
<proteinExistence type="inferred from homology"/>
<dbReference type="Pfam" id="PF01433">
    <property type="entry name" value="Peptidase_M1"/>
    <property type="match status" value="1"/>
</dbReference>
<dbReference type="AlphaFoldDB" id="A0AAN9T594"/>
<dbReference type="GO" id="GO:0042277">
    <property type="term" value="F:peptide binding"/>
    <property type="evidence" value="ECO:0007669"/>
    <property type="project" value="TreeGrafter"/>
</dbReference>
<dbReference type="PANTHER" id="PTHR11533">
    <property type="entry name" value="PROTEASE M1 ZINC METALLOPROTEASE"/>
    <property type="match status" value="1"/>
</dbReference>
<dbReference type="Gene3D" id="1.10.390.10">
    <property type="entry name" value="Neutral Protease Domain 2"/>
    <property type="match status" value="1"/>
</dbReference>
<dbReference type="GO" id="GO:0016020">
    <property type="term" value="C:membrane"/>
    <property type="evidence" value="ECO:0007669"/>
    <property type="project" value="TreeGrafter"/>
</dbReference>
<dbReference type="Pfam" id="PF11838">
    <property type="entry name" value="ERAP1_C"/>
    <property type="match status" value="2"/>
</dbReference>
<dbReference type="GO" id="GO:0005615">
    <property type="term" value="C:extracellular space"/>
    <property type="evidence" value="ECO:0007669"/>
    <property type="project" value="TreeGrafter"/>
</dbReference>
<dbReference type="InterPro" id="IPR027268">
    <property type="entry name" value="Peptidase_M4/M1_CTD_sf"/>
</dbReference>
<dbReference type="GO" id="GO:0006508">
    <property type="term" value="P:proteolysis"/>
    <property type="evidence" value="ECO:0007669"/>
    <property type="project" value="TreeGrafter"/>
</dbReference>
<feature type="domain" description="ERAP1-like C-terminal" evidence="4">
    <location>
        <begin position="563"/>
        <end position="694"/>
    </location>
</feature>
<comment type="similarity">
    <text evidence="1">Belongs to the peptidase M1 family.</text>
</comment>
<dbReference type="GO" id="GO:0070006">
    <property type="term" value="F:metalloaminopeptidase activity"/>
    <property type="evidence" value="ECO:0007669"/>
    <property type="project" value="TreeGrafter"/>
</dbReference>
<dbReference type="InterPro" id="IPR014782">
    <property type="entry name" value="Peptidase_M1_dom"/>
</dbReference>
<accession>A0AAN9T594</accession>
<reference evidence="5 6" key="1">
    <citation type="submission" date="2024-03" db="EMBL/GenBank/DDBJ databases">
        <title>Adaptation during the transition from Ophiocordyceps entomopathogen to insect associate is accompanied by gene loss and intensified selection.</title>
        <authorList>
            <person name="Ward C.M."/>
            <person name="Onetto C.A."/>
            <person name="Borneman A.R."/>
        </authorList>
    </citation>
    <scope>NUCLEOTIDE SEQUENCE [LARGE SCALE GENOMIC DNA]</scope>
    <source>
        <strain evidence="5">AWRI1</strain>
        <tissue evidence="5">Single Adult Female</tissue>
    </source>
</reference>
<dbReference type="EMBL" id="JBBCAQ010000037">
    <property type="protein sequence ID" value="KAK7574172.1"/>
    <property type="molecule type" value="Genomic_DNA"/>
</dbReference>